<keyword evidence="2" id="KW-1185">Reference proteome</keyword>
<dbReference type="Proteomes" id="UP001060085">
    <property type="component" value="Linkage Group LG04"/>
</dbReference>
<gene>
    <name evidence="1" type="ORF">M9H77_19494</name>
</gene>
<protein>
    <submittedName>
        <fullName evidence="1">Uncharacterized protein</fullName>
    </submittedName>
</protein>
<name>A0ACC0BAG9_CATRO</name>
<sequence length="784" mass="88457">MENSPPKNSSSFSKDIIPLSDQFLLDDENLCLDLPEFPPVNEPSLGNWLVPKLPPADDEILLPPIDYPLQLQDQFIFDMINEPSGDIPQNHHHHEASGNESGKNFVQEENLNKSQDIPESSGFGNPVKILNWPIIPSPYNCSCCQVLREIIHTNGKQMRKFEIHGRVGMFSHGILEKFDFELPENREYQMFDFCNETTANVKDFLIQYCEDLKREDYQMIKDPFSNFYEALSIGINDDKDNISNSDNVLQSSAMSGQQDGLTRSDSELMGQSQDGAEKNGAGSSRSKFAAQRERTGKMKLQDFSEHIDLRISDVAKKMNVCPSVIKKKCREAGLPRWPYRKVNGIKKKLAEKRRILTTCKDAEKPRILVEIEMLDQQLKDIFAQYNSIGRMGEVEQTLVCVKKVRQEVAEQWEENMPLPGDIIQGIAKADSVDDNSFILTKARSMLNSELAKFNREQQEVDETIWLKIKRGDRSLKVRACIVQQRAQGYFCSYLQKNFTVRAASDERHVAVLADLSFQKCIQLQEMSRKIVNVDSGGFNRQGIEYDWKTKIGTYLPDYHSTIISSILFMPMPKEHSIEAITVRTMAWFTAAVSSGAPLVFVNIQTHQIISSSSSKSKSSGKEIRRGRQQKYNNDNAVQGVRLWYLPGVAELPSRLTPQGEETRFGMDISRTDEGLVCVYSVTKGTAAERCGVGNLLEQANRSGHLVVISRLEGKSLLPSTVSSDGLINCCDSFEIKETLSSAMERMESIKIHIMCWPNQQFSQGIDASTLRPPLPPPPPPPPPL</sequence>
<proteinExistence type="predicted"/>
<accession>A0ACC0BAG9</accession>
<evidence type="ECO:0000313" key="2">
    <source>
        <dbReference type="Proteomes" id="UP001060085"/>
    </source>
</evidence>
<evidence type="ECO:0000313" key="1">
    <source>
        <dbReference type="EMBL" id="KAI5669641.1"/>
    </source>
</evidence>
<dbReference type="EMBL" id="CM044704">
    <property type="protein sequence ID" value="KAI5669641.1"/>
    <property type="molecule type" value="Genomic_DNA"/>
</dbReference>
<organism evidence="1 2">
    <name type="scientific">Catharanthus roseus</name>
    <name type="common">Madagascar periwinkle</name>
    <name type="synonym">Vinca rosea</name>
    <dbReference type="NCBI Taxonomy" id="4058"/>
    <lineage>
        <taxon>Eukaryota</taxon>
        <taxon>Viridiplantae</taxon>
        <taxon>Streptophyta</taxon>
        <taxon>Embryophyta</taxon>
        <taxon>Tracheophyta</taxon>
        <taxon>Spermatophyta</taxon>
        <taxon>Magnoliopsida</taxon>
        <taxon>eudicotyledons</taxon>
        <taxon>Gunneridae</taxon>
        <taxon>Pentapetalae</taxon>
        <taxon>asterids</taxon>
        <taxon>lamiids</taxon>
        <taxon>Gentianales</taxon>
        <taxon>Apocynaceae</taxon>
        <taxon>Rauvolfioideae</taxon>
        <taxon>Vinceae</taxon>
        <taxon>Catharanthinae</taxon>
        <taxon>Catharanthus</taxon>
    </lineage>
</organism>
<reference evidence="2" key="1">
    <citation type="journal article" date="2023" name="Nat. Plants">
        <title>Single-cell RNA sequencing provides a high-resolution roadmap for understanding the multicellular compartmentation of specialized metabolism.</title>
        <authorList>
            <person name="Sun S."/>
            <person name="Shen X."/>
            <person name="Li Y."/>
            <person name="Li Y."/>
            <person name="Wang S."/>
            <person name="Li R."/>
            <person name="Zhang H."/>
            <person name="Shen G."/>
            <person name="Guo B."/>
            <person name="Wei J."/>
            <person name="Xu J."/>
            <person name="St-Pierre B."/>
            <person name="Chen S."/>
            <person name="Sun C."/>
        </authorList>
    </citation>
    <scope>NUCLEOTIDE SEQUENCE [LARGE SCALE GENOMIC DNA]</scope>
</reference>
<comment type="caution">
    <text evidence="1">The sequence shown here is derived from an EMBL/GenBank/DDBJ whole genome shotgun (WGS) entry which is preliminary data.</text>
</comment>